<evidence type="ECO:0000256" key="4">
    <source>
        <dbReference type="ARBA" id="ARBA00018350"/>
    </source>
</evidence>
<keyword evidence="13" id="KW-1185">Reference proteome</keyword>
<evidence type="ECO:0000256" key="5">
    <source>
        <dbReference type="ARBA" id="ARBA00022490"/>
    </source>
</evidence>
<evidence type="ECO:0000256" key="3">
    <source>
        <dbReference type="ARBA" id="ARBA00007676"/>
    </source>
</evidence>
<dbReference type="Proteomes" id="UP000002009">
    <property type="component" value="Chromosome 9"/>
</dbReference>
<dbReference type="InParanoid" id="C1EBZ6"/>
<evidence type="ECO:0000313" key="13">
    <source>
        <dbReference type="Proteomes" id="UP000002009"/>
    </source>
</evidence>
<dbReference type="InterPro" id="IPR031545">
    <property type="entry name" value="SRP72_TPR-like"/>
</dbReference>
<keyword evidence="7 9" id="KW-0733">Signal recognition particle</keyword>
<feature type="region of interest" description="Disordered" evidence="10">
    <location>
        <begin position="572"/>
        <end position="667"/>
    </location>
</feature>
<dbReference type="InterPro" id="IPR013699">
    <property type="entry name" value="Signal_recog_part_SRP72_RNA-bd"/>
</dbReference>
<sequence>MSSWRGGKDTGGEPSVDAQLEDLFTKLSQAVEQGLHKRALKCADDVLKISPGDADAIRCRVTALIELQRFADCAATIEKDVADDALRKDLAFERAYALYKCGKVDESLRILQTETSQDERESTRAMQLEAQLMYRAGRHDEAATIYEALFRDRADDVGESPNTAVNLAAALVAAGRGSDLAAALKRLKMSPKDSFELAFNFACALLETGNLADAADYLTLAKNQGAETLMDEDLDEEAIADELVPIDAQRARVAEMLGRKEEAAEGYRAAMAIKSTDAATQAIAANNLAALVGPRGEGGADAMRQTQRFCDKDGKLNDALVGKLTEAQRRVLVINRAKALLHSNHLDRCRDALGTLRKLPGADGAREAAMLEAALFMRERKPEKAVKSLTDLIASGANGDVGAVRDARLALAQIHASAGDYAAAIEALKGVKELEGTAAGAATLVALHELAGDASGADAVLDGSGAVGAEGAAGAEVALRAAERKLTRGAHGEAKAIFESVMDDAAADDDDKLAARAGVALAKALGGDVVGAEADAAALFERVAAAAGGATDADSLEETLPASVLARAAELERRMRGKRGKRGEDGDGAHKPKTRKKRKKKVIYPKGFDPSNPGPAPDPERWLPLRERSTWKGKRKKVNIRGAQGASSAKAIDQLGKTEFSGGDAKKVDAEAMREKVLSVAGGKGKKKGGKGRR</sequence>
<dbReference type="STRING" id="296587.C1EBZ6"/>
<dbReference type="GO" id="GO:0008312">
    <property type="term" value="F:7S RNA binding"/>
    <property type="evidence" value="ECO:0007669"/>
    <property type="project" value="InterPro"/>
</dbReference>
<dbReference type="PANTHER" id="PTHR14094:SF9">
    <property type="entry name" value="SIGNAL RECOGNITION PARTICLE SUBUNIT SRP72"/>
    <property type="match status" value="1"/>
</dbReference>
<evidence type="ECO:0000313" key="12">
    <source>
        <dbReference type="EMBL" id="ACO65806.1"/>
    </source>
</evidence>
<reference evidence="12 13" key="1">
    <citation type="journal article" date="2009" name="Science">
        <title>Green evolution and dynamic adaptations revealed by genomes of the marine picoeukaryotes Micromonas.</title>
        <authorList>
            <person name="Worden A.Z."/>
            <person name="Lee J.H."/>
            <person name="Mock T."/>
            <person name="Rouze P."/>
            <person name="Simmons M.P."/>
            <person name="Aerts A.L."/>
            <person name="Allen A.E."/>
            <person name="Cuvelier M.L."/>
            <person name="Derelle E."/>
            <person name="Everett M.V."/>
            <person name="Foulon E."/>
            <person name="Grimwood J."/>
            <person name="Gundlach H."/>
            <person name="Henrissat B."/>
            <person name="Napoli C."/>
            <person name="McDonald S.M."/>
            <person name="Parker M.S."/>
            <person name="Rombauts S."/>
            <person name="Salamov A."/>
            <person name="Von Dassow P."/>
            <person name="Badger J.H."/>
            <person name="Coutinho P.M."/>
            <person name="Demir E."/>
            <person name="Dubchak I."/>
            <person name="Gentemann C."/>
            <person name="Eikrem W."/>
            <person name="Gready J.E."/>
            <person name="John U."/>
            <person name="Lanier W."/>
            <person name="Lindquist E.A."/>
            <person name="Lucas S."/>
            <person name="Mayer K.F."/>
            <person name="Moreau H."/>
            <person name="Not F."/>
            <person name="Otillar R."/>
            <person name="Panaud O."/>
            <person name="Pangilinan J."/>
            <person name="Paulsen I."/>
            <person name="Piegu B."/>
            <person name="Poliakov A."/>
            <person name="Robbens S."/>
            <person name="Schmutz J."/>
            <person name="Toulza E."/>
            <person name="Wyss T."/>
            <person name="Zelensky A."/>
            <person name="Zhou K."/>
            <person name="Armbrust E.V."/>
            <person name="Bhattacharya D."/>
            <person name="Goodenough U.W."/>
            <person name="Van de Peer Y."/>
            <person name="Grigoriev I.V."/>
        </authorList>
    </citation>
    <scope>NUCLEOTIDE SEQUENCE [LARGE SCALE GENOMIC DNA]</scope>
    <source>
        <strain evidence="13">RCC299 / NOUM17</strain>
    </source>
</reference>
<dbReference type="GO" id="GO:0005783">
    <property type="term" value="C:endoplasmic reticulum"/>
    <property type="evidence" value="ECO:0007669"/>
    <property type="project" value="UniProtKB-SubCell"/>
</dbReference>
<dbReference type="FunCoup" id="C1EBZ6">
    <property type="interactions" value="1976"/>
</dbReference>
<dbReference type="AlphaFoldDB" id="C1EBZ6"/>
<evidence type="ECO:0000256" key="2">
    <source>
        <dbReference type="ARBA" id="ARBA00004496"/>
    </source>
</evidence>
<evidence type="ECO:0000256" key="10">
    <source>
        <dbReference type="SAM" id="MobiDB-lite"/>
    </source>
</evidence>
<evidence type="ECO:0000256" key="7">
    <source>
        <dbReference type="ARBA" id="ARBA00023135"/>
    </source>
</evidence>
<feature type="domain" description="Signal recognition particle SRP72 subunit RNA-binding" evidence="11">
    <location>
        <begin position="590"/>
        <end position="632"/>
    </location>
</feature>
<dbReference type="RefSeq" id="XP_002504548.1">
    <property type="nucleotide sequence ID" value="XM_002504502.1"/>
</dbReference>
<dbReference type="OrthoDB" id="5421607at2759"/>
<comment type="subcellular location">
    <subcellularLocation>
        <location evidence="2 9">Cytoplasm</location>
    </subcellularLocation>
    <subcellularLocation>
        <location evidence="1">Endoplasmic reticulum</location>
    </subcellularLocation>
</comment>
<evidence type="ECO:0000256" key="8">
    <source>
        <dbReference type="ARBA" id="ARBA00023274"/>
    </source>
</evidence>
<keyword evidence="5 9" id="KW-0963">Cytoplasm</keyword>
<dbReference type="PIRSF" id="PIRSF038922">
    <property type="entry name" value="SRP72"/>
    <property type="match status" value="1"/>
</dbReference>
<evidence type="ECO:0000259" key="11">
    <source>
        <dbReference type="Pfam" id="PF08492"/>
    </source>
</evidence>
<proteinExistence type="inferred from homology"/>
<dbReference type="InterPro" id="IPR011990">
    <property type="entry name" value="TPR-like_helical_dom_sf"/>
</dbReference>
<organism evidence="12 13">
    <name type="scientific">Micromonas commoda (strain RCC299 / NOUM17 / CCMP2709)</name>
    <name type="common">Picoplanktonic green alga</name>
    <dbReference type="NCBI Taxonomy" id="296587"/>
    <lineage>
        <taxon>Eukaryota</taxon>
        <taxon>Viridiplantae</taxon>
        <taxon>Chlorophyta</taxon>
        <taxon>Mamiellophyceae</taxon>
        <taxon>Mamiellales</taxon>
        <taxon>Mamiellaceae</taxon>
        <taxon>Micromonas</taxon>
    </lineage>
</organism>
<dbReference type="GO" id="GO:0006614">
    <property type="term" value="P:SRP-dependent cotranslational protein targeting to membrane"/>
    <property type="evidence" value="ECO:0007669"/>
    <property type="project" value="UniProtKB-UniRule"/>
</dbReference>
<comment type="function">
    <text evidence="9">Component of the signal recognition particle (SRP) complex, a ribonucleoprotein complex that mediates the cotranslational targeting of secretory and membrane proteins to the endoplasmic reticulum (ER).</text>
</comment>
<evidence type="ECO:0000256" key="6">
    <source>
        <dbReference type="ARBA" id="ARBA00022824"/>
    </source>
</evidence>
<feature type="compositionally biased region" description="Basic residues" evidence="10">
    <location>
        <begin position="591"/>
        <end position="603"/>
    </location>
</feature>
<keyword evidence="6" id="KW-0256">Endoplasmic reticulum</keyword>
<protein>
    <recommendedName>
        <fullName evidence="4 9">Signal recognition particle subunit SRP72</fullName>
    </recommendedName>
</protein>
<comment type="similarity">
    <text evidence="3 9">Belongs to the SRP72 family.</text>
</comment>
<dbReference type="SUPFAM" id="SSF48452">
    <property type="entry name" value="TPR-like"/>
    <property type="match status" value="2"/>
</dbReference>
<feature type="compositionally biased region" description="Basic and acidic residues" evidence="10">
    <location>
        <begin position="618"/>
        <end position="630"/>
    </location>
</feature>
<dbReference type="Pfam" id="PF08492">
    <property type="entry name" value="SRP72"/>
    <property type="match status" value="1"/>
</dbReference>
<gene>
    <name evidence="12" type="primary">SRP72</name>
    <name evidence="12" type="ORF">MICPUN_61240</name>
</gene>
<dbReference type="GeneID" id="8246413"/>
<evidence type="ECO:0000256" key="9">
    <source>
        <dbReference type="PIRNR" id="PIRNR038922"/>
    </source>
</evidence>
<name>C1EBZ6_MICCC</name>
<dbReference type="Pfam" id="PF17004">
    <property type="entry name" value="SRP_TPR_like"/>
    <property type="match status" value="1"/>
</dbReference>
<dbReference type="EMBL" id="CP001329">
    <property type="protein sequence ID" value="ACO65806.1"/>
    <property type="molecule type" value="Genomic_DNA"/>
</dbReference>
<dbReference type="Gene3D" id="1.25.40.10">
    <property type="entry name" value="Tetratricopeptide repeat domain"/>
    <property type="match status" value="2"/>
</dbReference>
<dbReference type="GO" id="GO:0005786">
    <property type="term" value="C:signal recognition particle, endoplasmic reticulum targeting"/>
    <property type="evidence" value="ECO:0007669"/>
    <property type="project" value="UniProtKB-UniRule"/>
</dbReference>
<dbReference type="PANTHER" id="PTHR14094">
    <property type="entry name" value="SIGNAL RECOGNITION PARTICLE 72"/>
    <property type="match status" value="1"/>
</dbReference>
<dbReference type="InterPro" id="IPR026270">
    <property type="entry name" value="SRP72"/>
</dbReference>
<evidence type="ECO:0000256" key="1">
    <source>
        <dbReference type="ARBA" id="ARBA00004240"/>
    </source>
</evidence>
<keyword evidence="8 9" id="KW-0687">Ribonucleoprotein</keyword>
<accession>C1EBZ6</accession>
<dbReference type="OMA" id="NDMKVLA"/>
<dbReference type="GO" id="GO:0043022">
    <property type="term" value="F:ribosome binding"/>
    <property type="evidence" value="ECO:0007669"/>
    <property type="project" value="TreeGrafter"/>
</dbReference>
<dbReference type="KEGG" id="mis:MICPUN_61240"/>
<dbReference type="eggNOG" id="KOG2376">
    <property type="taxonomic scope" value="Eukaryota"/>
</dbReference>